<proteinExistence type="predicted"/>
<evidence type="ECO:0000313" key="2">
    <source>
        <dbReference type="EMBL" id="CAB4587061.1"/>
    </source>
</evidence>
<accession>A0A6J6FDV0</accession>
<keyword evidence="1" id="KW-1133">Transmembrane helix</keyword>
<dbReference type="EMBL" id="CAEZUE010000023">
    <property type="protein sequence ID" value="CAB4587061.1"/>
    <property type="molecule type" value="Genomic_DNA"/>
</dbReference>
<reference evidence="2" key="1">
    <citation type="submission" date="2020-05" db="EMBL/GenBank/DDBJ databases">
        <authorList>
            <person name="Chiriac C."/>
            <person name="Salcher M."/>
            <person name="Ghai R."/>
            <person name="Kavagutti S V."/>
        </authorList>
    </citation>
    <scope>NUCLEOTIDE SEQUENCE</scope>
</reference>
<dbReference type="Pfam" id="PF14155">
    <property type="entry name" value="DUF4307"/>
    <property type="match status" value="1"/>
</dbReference>
<keyword evidence="1" id="KW-0472">Membrane</keyword>
<gene>
    <name evidence="2" type="ORF">UFOPK1788_00292</name>
</gene>
<sequence>MTQPTDYESRYGIHRRRDFRVVWILGFTFLAAFAGWSVWALSSDRSFGLEWVAFESETGGTVASVTWNVTAPVGTEVSCAIRTVAPSMSTNGWLIVNLPASTTSTSTHRETVRAVGETRGIEVYSCWRTTF</sequence>
<feature type="transmembrane region" description="Helical" evidence="1">
    <location>
        <begin position="21"/>
        <end position="39"/>
    </location>
</feature>
<dbReference type="InterPro" id="IPR025443">
    <property type="entry name" value="DUF4307"/>
</dbReference>
<evidence type="ECO:0000256" key="1">
    <source>
        <dbReference type="SAM" id="Phobius"/>
    </source>
</evidence>
<name>A0A6J6FDV0_9ZZZZ</name>
<keyword evidence="1" id="KW-0812">Transmembrane</keyword>
<dbReference type="AlphaFoldDB" id="A0A6J6FDV0"/>
<organism evidence="2">
    <name type="scientific">freshwater metagenome</name>
    <dbReference type="NCBI Taxonomy" id="449393"/>
    <lineage>
        <taxon>unclassified sequences</taxon>
        <taxon>metagenomes</taxon>
        <taxon>ecological metagenomes</taxon>
    </lineage>
</organism>
<protein>
    <submittedName>
        <fullName evidence="2">Unannotated protein</fullName>
    </submittedName>
</protein>